<gene>
    <name evidence="1" type="ORF">BTN49_1424</name>
</gene>
<name>A0A2A5T3X7_9GAMM</name>
<dbReference type="Proteomes" id="UP000219020">
    <property type="component" value="Unassembled WGS sequence"/>
</dbReference>
<sequence length="43" mass="5105">MSPHTEKKGITASILPRSNAEYWEEWHPRNEVLKVLKEDKQVE</sequence>
<dbReference type="RefSeq" id="WP_263364523.1">
    <property type="nucleotide sequence ID" value="NZ_CAWOZE010000047.1"/>
</dbReference>
<reference evidence="2" key="1">
    <citation type="submission" date="2017-04" db="EMBL/GenBank/DDBJ databases">
        <title>Genome evolution of the luminous symbionts of deep sea anglerfish.</title>
        <authorList>
            <person name="Hendry T.A."/>
        </authorList>
    </citation>
    <scope>NUCLEOTIDE SEQUENCE [LARGE SCALE GENOMIC DNA]</scope>
</reference>
<dbReference type="AlphaFoldDB" id="A0A2A5T3X7"/>
<proteinExistence type="predicted"/>
<evidence type="ECO:0000313" key="2">
    <source>
        <dbReference type="Proteomes" id="UP000219020"/>
    </source>
</evidence>
<protein>
    <submittedName>
        <fullName evidence="1">Mobile element protein</fullName>
    </submittedName>
</protein>
<evidence type="ECO:0000313" key="1">
    <source>
        <dbReference type="EMBL" id="PCS22869.1"/>
    </source>
</evidence>
<comment type="caution">
    <text evidence="1">The sequence shown here is derived from an EMBL/GenBank/DDBJ whole genome shotgun (WGS) entry which is preliminary data.</text>
</comment>
<dbReference type="EMBL" id="NBYY01000013">
    <property type="protein sequence ID" value="PCS22869.1"/>
    <property type="molecule type" value="Genomic_DNA"/>
</dbReference>
<accession>A0A2A5T3X7</accession>
<keyword evidence="2" id="KW-1185">Reference proteome</keyword>
<organism evidence="1 2">
    <name type="scientific">Candidatus Enterovibrio escicola</name>
    <dbReference type="NCBI Taxonomy" id="1927127"/>
    <lineage>
        <taxon>Bacteria</taxon>
        <taxon>Pseudomonadati</taxon>
        <taxon>Pseudomonadota</taxon>
        <taxon>Gammaproteobacteria</taxon>
        <taxon>Vibrionales</taxon>
        <taxon>Vibrionaceae</taxon>
        <taxon>Enterovibrio</taxon>
    </lineage>
</organism>